<feature type="transmembrane region" description="Helical" evidence="1">
    <location>
        <begin position="103"/>
        <end position="129"/>
    </location>
</feature>
<accession>A0AAD0PVV1</accession>
<protein>
    <submittedName>
        <fullName evidence="2">Uncharacterized protein</fullName>
    </submittedName>
</protein>
<keyword evidence="1" id="KW-0472">Membrane</keyword>
<name>A0AAD0PVV1_PSEAV</name>
<sequence>MQDTLKLLGRQVQHFMRQPAGTEPDYFTKLMVFEVILIHNIVSYRGNLTVKKLINKISARMRESKVLRFLSGCLYPFAYYWSGKRQGYSKMSPREKLKNNLDVFTFFAVSLAVVGGVICGLCWVLIWVIKSLWHLI</sequence>
<reference evidence="2 3" key="1">
    <citation type="journal article" date="2011" name="PLoS Pathog.">
        <title>Dynamic evolution of pathogenicity revealed by sequencing and comparative genomics of 19 Pseudomonas syringae isolates.</title>
        <authorList>
            <person name="Baltrus D.A."/>
            <person name="Nishimura M.T."/>
            <person name="Romanchuk A."/>
            <person name="Chang J.H."/>
            <person name="Mukhtar M.S."/>
            <person name="Cherkis K."/>
            <person name="Roach J."/>
            <person name="Grant S.R."/>
            <person name="Jones C.D."/>
            <person name="Dangl J.L."/>
        </authorList>
    </citation>
    <scope>NUCLEOTIDE SEQUENCE [LARGE SCALE GENOMIC DNA]</scope>
    <source>
        <strain evidence="2 3">M301315</strain>
    </source>
</reference>
<dbReference type="EMBL" id="CP031226">
    <property type="protein sequence ID" value="AXH59697.1"/>
    <property type="molecule type" value="Genomic_DNA"/>
</dbReference>
<geneLocation type="plasmid" evidence="3">
    <name>pmppla107</name>
</geneLocation>
<dbReference type="AlphaFoldDB" id="A0AAD0PVV1"/>
<evidence type="ECO:0000256" key="1">
    <source>
        <dbReference type="SAM" id="Phobius"/>
    </source>
</evidence>
<keyword evidence="2" id="KW-0614">Plasmid</keyword>
<feature type="transmembrane region" description="Helical" evidence="1">
    <location>
        <begin position="66"/>
        <end position="83"/>
    </location>
</feature>
<keyword evidence="1" id="KW-1133">Transmembrane helix</keyword>
<organism evidence="2 3">
    <name type="scientific">Pseudomonas amygdali pv. lachrymans str. M301315</name>
    <dbReference type="NCBI Taxonomy" id="629260"/>
    <lineage>
        <taxon>Bacteria</taxon>
        <taxon>Pseudomonadati</taxon>
        <taxon>Pseudomonadota</taxon>
        <taxon>Gammaproteobacteria</taxon>
        <taxon>Pseudomonadales</taxon>
        <taxon>Pseudomonadaceae</taxon>
        <taxon>Pseudomonas</taxon>
        <taxon>Pseudomonas amygdali</taxon>
    </lineage>
</organism>
<proteinExistence type="predicted"/>
<dbReference type="Proteomes" id="UP000006426">
    <property type="component" value="Plasmid pmppla107"/>
</dbReference>
<evidence type="ECO:0000313" key="3">
    <source>
        <dbReference type="Proteomes" id="UP000006426"/>
    </source>
</evidence>
<evidence type="ECO:0000313" key="2">
    <source>
        <dbReference type="EMBL" id="AXH59697.1"/>
    </source>
</evidence>
<keyword evidence="1" id="KW-0812">Transmembrane</keyword>
<gene>
    <name evidence="2" type="ORF">PLA107_031230</name>
</gene>